<dbReference type="InterPro" id="IPR006530">
    <property type="entry name" value="YD"/>
</dbReference>
<dbReference type="InterPro" id="IPR031325">
    <property type="entry name" value="RHS_repeat"/>
</dbReference>
<dbReference type="EMBL" id="SKFH01000012">
    <property type="protein sequence ID" value="TCZ71761.1"/>
    <property type="molecule type" value="Genomic_DNA"/>
</dbReference>
<dbReference type="RefSeq" id="WP_131851914.1">
    <property type="nucleotide sequence ID" value="NZ_SKFH01000012.1"/>
</dbReference>
<protein>
    <recommendedName>
        <fullName evidence="4">DUF4595 domain-containing protein</fullName>
    </recommendedName>
</protein>
<gene>
    <name evidence="2" type="ORF">E0486_09410</name>
</gene>
<accession>A0A4R4DZF1</accession>
<feature type="signal peptide" evidence="1">
    <location>
        <begin position="1"/>
        <end position="20"/>
    </location>
</feature>
<dbReference type="Pfam" id="PF05593">
    <property type="entry name" value="RHS_repeat"/>
    <property type="match status" value="1"/>
</dbReference>
<dbReference type="OrthoDB" id="658609at2"/>
<reference evidence="2 3" key="1">
    <citation type="submission" date="2019-03" db="EMBL/GenBank/DDBJ databases">
        <authorList>
            <person name="Kim M.K.M."/>
        </authorList>
    </citation>
    <scope>NUCLEOTIDE SEQUENCE [LARGE SCALE GENOMIC DNA]</scope>
    <source>
        <strain evidence="2 3">17J68-15</strain>
    </source>
</reference>
<dbReference type="AlphaFoldDB" id="A0A4R4DZF1"/>
<dbReference type="PROSITE" id="PS51257">
    <property type="entry name" value="PROKAR_LIPOPROTEIN"/>
    <property type="match status" value="1"/>
</dbReference>
<sequence>MKRTLFAATALAALSLTACKKDKDNETTGGGTPAQQYLKKFTETQNGVATVFTLTYDNQHRLLNFKNADNSETTAFTYDAAGNLVKVEETEPNFFNVYTYTYANGKPATATFKSWQRAAGQPDQLFEDDVLTYTVTNNRVSAIHLEMLQDGDEADFNLTYNADGELAEARDGQGFYKANFTYGTHKSAFPSISPWILDQAGFSLLFYTRHELLSTAYDFPGTALDRTETTTYTFNAAGYPTTATRGSVTTTFEYQ</sequence>
<keyword evidence="1" id="KW-0732">Signal</keyword>
<name>A0A4R4DZF1_9BACT</name>
<keyword evidence="3" id="KW-1185">Reference proteome</keyword>
<feature type="chain" id="PRO_5020233283" description="DUF4595 domain-containing protein" evidence="1">
    <location>
        <begin position="21"/>
        <end position="255"/>
    </location>
</feature>
<evidence type="ECO:0000256" key="1">
    <source>
        <dbReference type="SAM" id="SignalP"/>
    </source>
</evidence>
<proteinExistence type="predicted"/>
<dbReference type="Proteomes" id="UP000295164">
    <property type="component" value="Unassembled WGS sequence"/>
</dbReference>
<dbReference type="Gene3D" id="2.180.10.10">
    <property type="entry name" value="RHS repeat-associated core"/>
    <property type="match status" value="1"/>
</dbReference>
<comment type="caution">
    <text evidence="2">The sequence shown here is derived from an EMBL/GenBank/DDBJ whole genome shotgun (WGS) entry which is preliminary data.</text>
</comment>
<evidence type="ECO:0000313" key="3">
    <source>
        <dbReference type="Proteomes" id="UP000295164"/>
    </source>
</evidence>
<evidence type="ECO:0000313" key="2">
    <source>
        <dbReference type="EMBL" id="TCZ71761.1"/>
    </source>
</evidence>
<dbReference type="NCBIfam" id="TIGR01643">
    <property type="entry name" value="YD_repeat_2x"/>
    <property type="match status" value="1"/>
</dbReference>
<organism evidence="2 3">
    <name type="scientific">Flaviaesturariibacter aridisoli</name>
    <dbReference type="NCBI Taxonomy" id="2545761"/>
    <lineage>
        <taxon>Bacteria</taxon>
        <taxon>Pseudomonadati</taxon>
        <taxon>Bacteroidota</taxon>
        <taxon>Chitinophagia</taxon>
        <taxon>Chitinophagales</taxon>
        <taxon>Chitinophagaceae</taxon>
        <taxon>Flaviaestuariibacter</taxon>
    </lineage>
</organism>
<evidence type="ECO:0008006" key="4">
    <source>
        <dbReference type="Google" id="ProtNLM"/>
    </source>
</evidence>